<organism evidence="7 8">
    <name type="scientific">Sphaerisporangium flaviroseum</name>
    <dbReference type="NCBI Taxonomy" id="509199"/>
    <lineage>
        <taxon>Bacteria</taxon>
        <taxon>Bacillati</taxon>
        <taxon>Actinomycetota</taxon>
        <taxon>Actinomycetes</taxon>
        <taxon>Streptosporangiales</taxon>
        <taxon>Streptosporangiaceae</taxon>
        <taxon>Sphaerisporangium</taxon>
    </lineage>
</organism>
<dbReference type="PRINTS" id="PR00364">
    <property type="entry name" value="DISEASERSIST"/>
</dbReference>
<dbReference type="PANTHER" id="PTHR10098:SF108">
    <property type="entry name" value="TETRATRICOPEPTIDE REPEAT PROTEIN 28"/>
    <property type="match status" value="1"/>
</dbReference>
<name>A0ABP7JEM9_9ACTN</name>
<evidence type="ECO:0008006" key="9">
    <source>
        <dbReference type="Google" id="ProtNLM"/>
    </source>
</evidence>
<dbReference type="RefSeq" id="WP_344952560.1">
    <property type="nucleotide sequence ID" value="NZ_BAAAZR010000052.1"/>
</dbReference>
<proteinExistence type="predicted"/>
<feature type="domain" description="Cyclic nucleotide-binding" evidence="5">
    <location>
        <begin position="31"/>
        <end position="105"/>
    </location>
</feature>
<keyword evidence="4" id="KW-0802">TPR repeat</keyword>
<dbReference type="SUPFAM" id="SSF52540">
    <property type="entry name" value="P-loop containing nucleoside triphosphate hydrolases"/>
    <property type="match status" value="1"/>
</dbReference>
<dbReference type="Proteomes" id="UP001500888">
    <property type="component" value="Unassembled WGS sequence"/>
</dbReference>
<dbReference type="SMART" id="SM00028">
    <property type="entry name" value="TPR"/>
    <property type="match status" value="11"/>
</dbReference>
<dbReference type="InterPro" id="IPR012318">
    <property type="entry name" value="HTH_CRP"/>
</dbReference>
<keyword evidence="3" id="KW-0804">Transcription</keyword>
<keyword evidence="8" id="KW-1185">Reference proteome</keyword>
<keyword evidence="2" id="KW-0238">DNA-binding</keyword>
<evidence type="ECO:0000259" key="6">
    <source>
        <dbReference type="PROSITE" id="PS51063"/>
    </source>
</evidence>
<reference evidence="8" key="1">
    <citation type="journal article" date="2019" name="Int. J. Syst. Evol. Microbiol.">
        <title>The Global Catalogue of Microorganisms (GCM) 10K type strain sequencing project: providing services to taxonomists for standard genome sequencing and annotation.</title>
        <authorList>
            <consortium name="The Broad Institute Genomics Platform"/>
            <consortium name="The Broad Institute Genome Sequencing Center for Infectious Disease"/>
            <person name="Wu L."/>
            <person name="Ma J."/>
        </authorList>
    </citation>
    <scope>NUCLEOTIDE SEQUENCE [LARGE SCALE GENOMIC DNA]</scope>
    <source>
        <strain evidence="8">JCM 16908</strain>
    </source>
</reference>
<keyword evidence="1" id="KW-0805">Transcription regulation</keyword>
<sequence>MTNFNPGGPGTFWSLLGQIERESLHAIGWVREFAPRETLADRDALPDSVTVLLDGYAKEVYGSADGDESLIEIFGPGHLEGELALWDWPHRGRIETLTAVRALQVPKDRFVNFLAEELSAGAALMKSLGHRRVLVARRRAPGPGVRAPARIALHLIELALRFGRPSGTGVVIGPPLTQTDLASFAGVDRVAVARAFHVWRPKGSRATCAHPHIDILEQHGSTIRVKDMDALRAAAGPWAAEWDFSPFTVNGTLGRTAAKRQVPAIRIPATGTGPSQLPPVPPCFTGRSAAIQALNSLITTADRPRAVIIEGMAGVGKSALAAYWGHSVKDEHFSGGQLYLDLHGAPNRAFTIAEAVGQLLRGLGVSGHQMPVDENELMALYQRRLADRRLLIVVENAGENPELIRPLMPPSNRCLLLVTTQAKLAGRPGLTPADGVEPLALDVMAEEEAIQLMAAVLGPGDSRVRENPSDATRLVRQCAMLPLALRITAAKLVENPAEQIADTVRDLDGQDRLSKLAQDDEPRAAVRPAFEVSYRALPADLRRAFRYLGLMTGPELGVEACAALLDEAVPDTLRRLRALHRLHLVAGKGGPGAPDAPGEGRPDRFMVHDLLRVFAKERVLLEDSEAERTGAVRRLLTHYLATGMRAGDALGRQRRVLHDRAVSPRATSDAERQRHFTWFETERRNLVAAAHQAARHGLHSYAFNLADAVYDFMTSRGYVRDVIDVHKAGLASAQAVDEWPATAHMLHHLAIAHRSIGQNVKALSYGEDARWGFRRLGDSLGEANALDNLADVRGVLGRYRLAIEHSEESLRLHRLADNKAGEAEALDTISQNLRRLGEYAGAEDHALRALSIRRAIEDGAGEAETLLNLARLHYFRGAPQKAAVYAMEALSLRIDLAIRIDLGDEPQSANPYRELARIYRHLGLRHLARRDAEQALRISRASGDRHGEGETLTILGKLLRDDGAHAEALSRLWHAVRLAHEIGHKRGEAEARAAIGVVYFKLGRYAESREHLNLALEIRREIADRAGEAQDLENLSRTMRRLARYEDALQHGLQALKLWRELAVPTGEARTLGGLARTYARLGLPQDGLRAAATSLTIRERHGDSLGLGLDTMARILLRMGRPESALDKAVQAIRAIREMGDRQYEGSAINNLARIYLAMDRPDEAEKYAREALEIVKEAGDLREQASCRHTLGLIAQYRGDHAGALRDLDENLRLHRETGNHSGQVEALRALRLSHEAIGNVRETQECEQRIQNIQRWLGGS</sequence>
<dbReference type="Pfam" id="PF13374">
    <property type="entry name" value="TPR_10"/>
    <property type="match status" value="1"/>
</dbReference>
<accession>A0ABP7JEM9</accession>
<feature type="domain" description="HTH crp-type" evidence="6">
    <location>
        <begin position="145"/>
        <end position="229"/>
    </location>
</feature>
<comment type="caution">
    <text evidence="7">The sequence shown here is derived from an EMBL/GenBank/DDBJ whole genome shotgun (WGS) entry which is preliminary data.</text>
</comment>
<dbReference type="PROSITE" id="PS50005">
    <property type="entry name" value="TPR"/>
    <property type="match status" value="1"/>
</dbReference>
<feature type="repeat" description="TPR" evidence="4">
    <location>
        <begin position="989"/>
        <end position="1022"/>
    </location>
</feature>
<dbReference type="Pfam" id="PF00027">
    <property type="entry name" value="cNMP_binding"/>
    <property type="match status" value="1"/>
</dbReference>
<evidence type="ECO:0000256" key="1">
    <source>
        <dbReference type="ARBA" id="ARBA00023015"/>
    </source>
</evidence>
<dbReference type="InterPro" id="IPR036390">
    <property type="entry name" value="WH_DNA-bd_sf"/>
</dbReference>
<gene>
    <name evidence="7" type="ORF">GCM10022226_77580</name>
</gene>
<dbReference type="InterPro" id="IPR000595">
    <property type="entry name" value="cNMP-bd_dom"/>
</dbReference>
<dbReference type="SUPFAM" id="SSF51206">
    <property type="entry name" value="cAMP-binding domain-like"/>
    <property type="match status" value="1"/>
</dbReference>
<dbReference type="InterPro" id="IPR011990">
    <property type="entry name" value="TPR-like_helical_dom_sf"/>
</dbReference>
<dbReference type="Gene3D" id="1.25.40.10">
    <property type="entry name" value="Tetratricopeptide repeat domain"/>
    <property type="match status" value="3"/>
</dbReference>
<dbReference type="PROSITE" id="PS51063">
    <property type="entry name" value="HTH_CRP_2"/>
    <property type="match status" value="1"/>
</dbReference>
<evidence type="ECO:0000256" key="3">
    <source>
        <dbReference type="ARBA" id="ARBA00023163"/>
    </source>
</evidence>
<dbReference type="Gene3D" id="3.40.50.300">
    <property type="entry name" value="P-loop containing nucleotide triphosphate hydrolases"/>
    <property type="match status" value="1"/>
</dbReference>
<dbReference type="PROSITE" id="PS50042">
    <property type="entry name" value="CNMP_BINDING_3"/>
    <property type="match status" value="1"/>
</dbReference>
<dbReference type="EMBL" id="BAAAZR010000052">
    <property type="protein sequence ID" value="GAA3843111.1"/>
    <property type="molecule type" value="Genomic_DNA"/>
</dbReference>
<evidence type="ECO:0000313" key="7">
    <source>
        <dbReference type="EMBL" id="GAA3843111.1"/>
    </source>
</evidence>
<dbReference type="InterPro" id="IPR018490">
    <property type="entry name" value="cNMP-bd_dom_sf"/>
</dbReference>
<dbReference type="InterPro" id="IPR014710">
    <property type="entry name" value="RmlC-like_jellyroll"/>
</dbReference>
<dbReference type="Pfam" id="PF13545">
    <property type="entry name" value="HTH_Crp_2"/>
    <property type="match status" value="1"/>
</dbReference>
<dbReference type="InterPro" id="IPR027417">
    <property type="entry name" value="P-loop_NTPase"/>
</dbReference>
<evidence type="ECO:0000256" key="2">
    <source>
        <dbReference type="ARBA" id="ARBA00023125"/>
    </source>
</evidence>
<dbReference type="SUPFAM" id="SSF46785">
    <property type="entry name" value="Winged helix' DNA-binding domain"/>
    <property type="match status" value="1"/>
</dbReference>
<protein>
    <recommendedName>
        <fullName evidence="9">Tetratricopeptide repeat protein</fullName>
    </recommendedName>
</protein>
<evidence type="ECO:0000259" key="5">
    <source>
        <dbReference type="PROSITE" id="PS50042"/>
    </source>
</evidence>
<dbReference type="PANTHER" id="PTHR10098">
    <property type="entry name" value="RAPSYN-RELATED"/>
    <property type="match status" value="1"/>
</dbReference>
<evidence type="ECO:0000313" key="8">
    <source>
        <dbReference type="Proteomes" id="UP001500888"/>
    </source>
</evidence>
<dbReference type="Gene3D" id="2.60.120.10">
    <property type="entry name" value="Jelly Rolls"/>
    <property type="match status" value="1"/>
</dbReference>
<evidence type="ECO:0000256" key="4">
    <source>
        <dbReference type="PROSITE-ProRule" id="PRU00339"/>
    </source>
</evidence>
<dbReference type="Pfam" id="PF13424">
    <property type="entry name" value="TPR_12"/>
    <property type="match status" value="3"/>
</dbReference>
<dbReference type="InterPro" id="IPR019734">
    <property type="entry name" value="TPR_rpt"/>
</dbReference>
<dbReference type="SUPFAM" id="SSF48452">
    <property type="entry name" value="TPR-like"/>
    <property type="match status" value="3"/>
</dbReference>
<dbReference type="CDD" id="cd00038">
    <property type="entry name" value="CAP_ED"/>
    <property type="match status" value="1"/>
</dbReference>